<dbReference type="WBParaSite" id="nRc.2.0.1.t18997-RA">
    <property type="protein sequence ID" value="nRc.2.0.1.t18997-RA"/>
    <property type="gene ID" value="nRc.2.0.1.g18997"/>
</dbReference>
<sequence>MASAFTTEATRRITTVEVAVVGITPIVIAAMRMGALPWCSTIRSAADRAEPIFQLTMSVR</sequence>
<keyword evidence="1" id="KW-1185">Reference proteome</keyword>
<name>A0A915IZY3_ROMCU</name>
<accession>A0A915IZY3</accession>
<dbReference type="Proteomes" id="UP000887565">
    <property type="component" value="Unplaced"/>
</dbReference>
<dbReference type="AlphaFoldDB" id="A0A915IZY3"/>
<evidence type="ECO:0000313" key="2">
    <source>
        <dbReference type="WBParaSite" id="nRc.2.0.1.t18997-RA"/>
    </source>
</evidence>
<reference evidence="2" key="1">
    <citation type="submission" date="2022-11" db="UniProtKB">
        <authorList>
            <consortium name="WormBaseParasite"/>
        </authorList>
    </citation>
    <scope>IDENTIFICATION</scope>
</reference>
<proteinExistence type="predicted"/>
<evidence type="ECO:0000313" key="1">
    <source>
        <dbReference type="Proteomes" id="UP000887565"/>
    </source>
</evidence>
<protein>
    <submittedName>
        <fullName evidence="2">Uncharacterized protein</fullName>
    </submittedName>
</protein>
<organism evidence="1 2">
    <name type="scientific">Romanomermis culicivorax</name>
    <name type="common">Nematode worm</name>
    <dbReference type="NCBI Taxonomy" id="13658"/>
    <lineage>
        <taxon>Eukaryota</taxon>
        <taxon>Metazoa</taxon>
        <taxon>Ecdysozoa</taxon>
        <taxon>Nematoda</taxon>
        <taxon>Enoplea</taxon>
        <taxon>Dorylaimia</taxon>
        <taxon>Mermithida</taxon>
        <taxon>Mermithoidea</taxon>
        <taxon>Mermithidae</taxon>
        <taxon>Romanomermis</taxon>
    </lineage>
</organism>